<keyword evidence="1" id="KW-0472">Membrane</keyword>
<keyword evidence="3" id="KW-1185">Reference proteome</keyword>
<protein>
    <submittedName>
        <fullName evidence="2">NACHT domain-containing protein</fullName>
    </submittedName>
</protein>
<dbReference type="InterPro" id="IPR027417">
    <property type="entry name" value="P-loop_NTPase"/>
</dbReference>
<organism evidence="2 3">
    <name type="scientific">Streptomyces ardesiacus</name>
    <dbReference type="NCBI Taxonomy" id="285564"/>
    <lineage>
        <taxon>Bacteria</taxon>
        <taxon>Bacillati</taxon>
        <taxon>Actinomycetota</taxon>
        <taxon>Actinomycetes</taxon>
        <taxon>Kitasatosporales</taxon>
        <taxon>Streptomycetaceae</taxon>
        <taxon>Streptomyces</taxon>
    </lineage>
</organism>
<dbReference type="SUPFAM" id="SSF52540">
    <property type="entry name" value="P-loop containing nucleoside triphosphate hydrolases"/>
    <property type="match status" value="1"/>
</dbReference>
<feature type="transmembrane region" description="Helical" evidence="1">
    <location>
        <begin position="753"/>
        <end position="771"/>
    </location>
</feature>
<dbReference type="Gene3D" id="3.40.50.300">
    <property type="entry name" value="P-loop containing nucleotide triphosphate hydrolases"/>
    <property type="match status" value="1"/>
</dbReference>
<feature type="transmembrane region" description="Helical" evidence="1">
    <location>
        <begin position="808"/>
        <end position="830"/>
    </location>
</feature>
<evidence type="ECO:0000313" key="2">
    <source>
        <dbReference type="EMBL" id="MFJ6038665.1"/>
    </source>
</evidence>
<dbReference type="SUPFAM" id="SSF50494">
    <property type="entry name" value="Trypsin-like serine proteases"/>
    <property type="match status" value="1"/>
</dbReference>
<gene>
    <name evidence="2" type="ORF">ACIQFM_20690</name>
</gene>
<keyword evidence="1" id="KW-1133">Transmembrane helix</keyword>
<feature type="transmembrane region" description="Helical" evidence="1">
    <location>
        <begin position="688"/>
        <end position="708"/>
    </location>
</feature>
<dbReference type="Proteomes" id="UP001617907">
    <property type="component" value="Unassembled WGS sequence"/>
</dbReference>
<reference evidence="2 3" key="1">
    <citation type="submission" date="2024-10" db="EMBL/GenBank/DDBJ databases">
        <title>The Natural Products Discovery Center: Release of the First 8490 Sequenced Strains for Exploring Actinobacteria Biosynthetic Diversity.</title>
        <authorList>
            <person name="Kalkreuter E."/>
            <person name="Kautsar S.A."/>
            <person name="Yang D."/>
            <person name="Bader C.D."/>
            <person name="Teijaro C.N."/>
            <person name="Fluegel L."/>
            <person name="Davis C.M."/>
            <person name="Simpson J.R."/>
            <person name="Lauterbach L."/>
            <person name="Steele A.D."/>
            <person name="Gui C."/>
            <person name="Meng S."/>
            <person name="Li G."/>
            <person name="Viehrig K."/>
            <person name="Ye F."/>
            <person name="Su P."/>
            <person name="Kiefer A.F."/>
            <person name="Nichols A."/>
            <person name="Cepeda A.J."/>
            <person name="Yan W."/>
            <person name="Fan B."/>
            <person name="Jiang Y."/>
            <person name="Adhikari A."/>
            <person name="Zheng C.-J."/>
            <person name="Schuster L."/>
            <person name="Cowan T.M."/>
            <person name="Smanski M.J."/>
            <person name="Chevrette M.G."/>
            <person name="De Carvalho L.P.S."/>
            <person name="Shen B."/>
        </authorList>
    </citation>
    <scope>NUCLEOTIDE SEQUENCE [LARGE SCALE GENOMIC DNA]</scope>
    <source>
        <strain evidence="2 3">NPDC093086</strain>
    </source>
</reference>
<dbReference type="InterPro" id="IPR009003">
    <property type="entry name" value="Peptidase_S1_PA"/>
</dbReference>
<feature type="transmembrane region" description="Helical" evidence="1">
    <location>
        <begin position="783"/>
        <end position="802"/>
    </location>
</feature>
<feature type="transmembrane region" description="Helical" evidence="1">
    <location>
        <begin position="729"/>
        <end position="747"/>
    </location>
</feature>
<dbReference type="RefSeq" id="WP_350890418.1">
    <property type="nucleotide sequence ID" value="NZ_JBEOTR010000007.1"/>
</dbReference>
<evidence type="ECO:0000256" key="1">
    <source>
        <dbReference type="SAM" id="Phobius"/>
    </source>
</evidence>
<proteinExistence type="predicted"/>
<evidence type="ECO:0000313" key="3">
    <source>
        <dbReference type="Proteomes" id="UP001617907"/>
    </source>
</evidence>
<accession>A0ABW8HD23</accession>
<keyword evidence="1" id="KW-0812">Transmembrane</keyword>
<feature type="transmembrane region" description="Helical" evidence="1">
    <location>
        <begin position="889"/>
        <end position="908"/>
    </location>
</feature>
<feature type="transmembrane region" description="Helical" evidence="1">
    <location>
        <begin position="859"/>
        <end position="883"/>
    </location>
</feature>
<dbReference type="EMBL" id="JBIVPC010000011">
    <property type="protein sequence ID" value="MFJ6038665.1"/>
    <property type="molecule type" value="Genomic_DNA"/>
</dbReference>
<name>A0ABW8HD23_9ACTN</name>
<sequence>MDQERVVEVWNPVSKRSGSGYLIGDDVVLTAHHIVAGVPLRGAVEVRQLDPEGGTDWMAAEPVWLPEAAASGVPPDMDGALLRITAPNWRPPETSAVRFGRVVGKHRLPCVGLGFPDAVTRPGRVRDTMPVRGHVDPLHGMKSRMTTVQVDEGIVPSRSGWRGSSGTGLLCGPYLIAVVTAEKSLAPGVLEAVPVSVLAELPGFEQTLYAHGVHFVTEDIDGAPPDPDDEPDCTPIAMPPPSSRQRLRKLLAPAATGTATTLALLALAPPSPSVTWPAGSALSGVLAGWGMDWFRGPRSAGDVRESAVRRLREAVRAEVGRRRRQLLGNDDKAINVTFVTLPQHGRNADKASPRGDFDGIARYLDALRPQRLVITGGPGSGKTLLAYELVHRLLARKHYDGPVPVPVDLSGWDTGVLFTDWFAARLGQEYLGGSETQARDLLASGRVMPVLDGLDEMDAADGERPRAVAAIAELNRFAGPLALTCRSEEYAGLSRAGQRLLDCATVRIERVRPVDGWRFLVERTVDRARLAELENDLCTAGTALGAVLSSPWMLTLASLASQTDAGAAKLLSFIGAPASDIRAREELRATLLEELIPSLCEPDPADRRRRYQAAAVSQWLRLLTASLRVGQAAPADGGGAVMPSRDLAIHTLWPVAGPRSARYAAAAVTVACWLPALLSLAVCLHRNHALPLLLALLTPAPLLSAWNARARYVEPRRILFRRLGSRLGWSRILLGATLGGVLMLPLTPVFGQGFALAAGAGSAAVFGFGLALSVRADIDRSHLMSVSVPTALLVTVGAGLLVGRLGDFIGLVAGCGAGAIGLAVGVPAGLRAARRNNGGEPDPDPPGVPTPLSPLRNDVTAGVVSGVVVAILTLYGTLCVEWLRVDWPLAVLTALACGVAAGPGFVAVTGRQYLGLLLATRGKLPWRLTAFLRWCHERGLLRSAGTVYQVRHDELLEWLRH</sequence>
<comment type="caution">
    <text evidence="2">The sequence shown here is derived from an EMBL/GenBank/DDBJ whole genome shotgun (WGS) entry which is preliminary data.</text>
</comment>